<dbReference type="eggNOG" id="arCOG02599">
    <property type="taxonomic scope" value="Archaea"/>
</dbReference>
<dbReference type="InterPro" id="IPR050595">
    <property type="entry name" value="Bact_response_regulator"/>
</dbReference>
<dbReference type="AlphaFoldDB" id="E7QZ69"/>
<dbReference type="OrthoDB" id="86314at2157"/>
<evidence type="ECO:0000256" key="1">
    <source>
        <dbReference type="ARBA" id="ARBA00022553"/>
    </source>
</evidence>
<sequence>MVSDTDDETLAKALIVDDQKEVADAYALRLQGLCSVETVYDGEAALATVEDSTVDVVLLDRHMPGMSGDEVLSELTGRGFDGRVIMVTAIDPGFDVLDMPFDDYLCKPVDREDIRTAVTQQCTILGYEMLGEYFSVESKRAVIEAEIPEGKRQDHQQYLDIERKAAQLAHRIHRLLDDPHELFEAFEAIDREGR</sequence>
<dbReference type="Pfam" id="PF00072">
    <property type="entry name" value="Response_reg"/>
    <property type="match status" value="1"/>
</dbReference>
<dbReference type="PROSITE" id="PS50110">
    <property type="entry name" value="RESPONSE_REGULATORY"/>
    <property type="match status" value="1"/>
</dbReference>
<organism evidence="4 6">
    <name type="scientific">Haladaptatus paucihalophilus DX253</name>
    <dbReference type="NCBI Taxonomy" id="797209"/>
    <lineage>
        <taxon>Archaea</taxon>
        <taxon>Methanobacteriati</taxon>
        <taxon>Methanobacteriota</taxon>
        <taxon>Stenosarchaea group</taxon>
        <taxon>Halobacteria</taxon>
        <taxon>Halobacteriales</taxon>
        <taxon>Haladaptataceae</taxon>
        <taxon>Haladaptatus</taxon>
    </lineage>
</organism>
<reference evidence="4 6" key="1">
    <citation type="journal article" date="2014" name="ISME J.">
        <title>Trehalose/2-sulfotrehalose biosynthesis and glycine-betaine uptake are widely spread mechanisms for osmoadaptation in the Halobacteriales.</title>
        <authorList>
            <person name="Youssef N.H."/>
            <person name="Savage-Ashlock K.N."/>
            <person name="McCully A.L."/>
            <person name="Luedtke B."/>
            <person name="Shaw E.I."/>
            <person name="Hoff W.D."/>
            <person name="Elshahed M.S."/>
        </authorList>
    </citation>
    <scope>NUCLEOTIDE SEQUENCE [LARGE SCALE GENOMIC DNA]</scope>
    <source>
        <strain evidence="4 6">DX253</strain>
    </source>
</reference>
<dbReference type="STRING" id="797209.GCA_000376445_03549"/>
<dbReference type="Proteomes" id="UP000184203">
    <property type="component" value="Unassembled WGS sequence"/>
</dbReference>
<dbReference type="EMBL" id="FRAN01000004">
    <property type="protein sequence ID" value="SHL01889.1"/>
    <property type="molecule type" value="Genomic_DNA"/>
</dbReference>
<dbReference type="InterPro" id="IPR013971">
    <property type="entry name" value="HalX_domain"/>
</dbReference>
<feature type="domain" description="Response regulatory" evidence="3">
    <location>
        <begin position="12"/>
        <end position="122"/>
    </location>
</feature>
<dbReference type="PANTHER" id="PTHR44591">
    <property type="entry name" value="STRESS RESPONSE REGULATOR PROTEIN 1"/>
    <property type="match status" value="1"/>
</dbReference>
<keyword evidence="7" id="KW-1185">Reference proteome</keyword>
<evidence type="ECO:0000313" key="7">
    <source>
        <dbReference type="Proteomes" id="UP000184203"/>
    </source>
</evidence>
<gene>
    <name evidence="5" type="ORF">SAMN05444342_2756</name>
    <name evidence="4" type="ORF">ZOD2009_20382</name>
</gene>
<dbReference type="Proteomes" id="UP000003751">
    <property type="component" value="Unassembled WGS sequence"/>
</dbReference>
<dbReference type="InterPro" id="IPR001789">
    <property type="entry name" value="Sig_transdc_resp-reg_receiver"/>
</dbReference>
<dbReference type="Gene3D" id="3.40.50.2300">
    <property type="match status" value="1"/>
</dbReference>
<dbReference type="RefSeq" id="WP_007983014.1">
    <property type="nucleotide sequence ID" value="NZ_AEMG01000029.1"/>
</dbReference>
<keyword evidence="1 2" id="KW-0597">Phosphoprotein</keyword>
<dbReference type="SMART" id="SM00448">
    <property type="entry name" value="REC"/>
    <property type="match status" value="1"/>
</dbReference>
<evidence type="ECO:0000313" key="6">
    <source>
        <dbReference type="Proteomes" id="UP000003751"/>
    </source>
</evidence>
<reference evidence="7" key="3">
    <citation type="submission" date="2016-11" db="EMBL/GenBank/DDBJ databases">
        <authorList>
            <person name="Varghese N."/>
            <person name="Submissions S."/>
        </authorList>
    </citation>
    <scope>NUCLEOTIDE SEQUENCE [LARGE SCALE GENOMIC DNA]</scope>
    <source>
        <strain evidence="7">DX253</strain>
    </source>
</reference>
<dbReference type="PATRIC" id="fig|797209.4.peg.3989"/>
<evidence type="ECO:0000313" key="4">
    <source>
        <dbReference type="EMBL" id="EFW89990.1"/>
    </source>
</evidence>
<feature type="modified residue" description="4-aspartylphosphate" evidence="2">
    <location>
        <position position="60"/>
    </location>
</feature>
<evidence type="ECO:0000256" key="2">
    <source>
        <dbReference type="PROSITE-ProRule" id="PRU00169"/>
    </source>
</evidence>
<protein>
    <submittedName>
        <fullName evidence="5">HalX domain-containing protein</fullName>
    </submittedName>
    <submittedName>
        <fullName evidence="4">Response regulator receiver protein</fullName>
    </submittedName>
</protein>
<dbReference type="GO" id="GO:0000160">
    <property type="term" value="P:phosphorelay signal transduction system"/>
    <property type="evidence" value="ECO:0007669"/>
    <property type="project" value="InterPro"/>
</dbReference>
<dbReference type="PANTHER" id="PTHR44591:SF3">
    <property type="entry name" value="RESPONSE REGULATORY DOMAIN-CONTAINING PROTEIN"/>
    <property type="match status" value="1"/>
</dbReference>
<accession>E7QZ69</accession>
<dbReference type="Pfam" id="PF08663">
    <property type="entry name" value="HalX"/>
    <property type="match status" value="1"/>
</dbReference>
<reference evidence="5" key="2">
    <citation type="submission" date="2016-11" db="EMBL/GenBank/DDBJ databases">
        <authorList>
            <person name="Jaros S."/>
            <person name="Januszkiewicz K."/>
            <person name="Wedrychowicz H."/>
        </authorList>
    </citation>
    <scope>NUCLEOTIDE SEQUENCE [LARGE SCALE GENOMIC DNA]</scope>
    <source>
        <strain evidence="5">DX253</strain>
    </source>
</reference>
<name>E7QZ69_HALPU</name>
<dbReference type="EMBL" id="AEMG01000029">
    <property type="protein sequence ID" value="EFW89990.1"/>
    <property type="molecule type" value="Genomic_DNA"/>
</dbReference>
<dbReference type="SUPFAM" id="SSF52172">
    <property type="entry name" value="CheY-like"/>
    <property type="match status" value="1"/>
</dbReference>
<evidence type="ECO:0000259" key="3">
    <source>
        <dbReference type="PROSITE" id="PS50110"/>
    </source>
</evidence>
<dbReference type="InterPro" id="IPR011006">
    <property type="entry name" value="CheY-like_superfamily"/>
</dbReference>
<evidence type="ECO:0000313" key="5">
    <source>
        <dbReference type="EMBL" id="SHL01889.1"/>
    </source>
</evidence>
<proteinExistence type="predicted"/>